<evidence type="ECO:0000256" key="4">
    <source>
        <dbReference type="ARBA" id="ARBA00016075"/>
    </source>
</evidence>
<feature type="domain" description="Lactate/malate dehydrogenase N-terminal" evidence="9">
    <location>
        <begin position="29"/>
        <end position="172"/>
    </location>
</feature>
<evidence type="ECO:0000259" key="10">
    <source>
        <dbReference type="Pfam" id="PF02866"/>
    </source>
</evidence>
<dbReference type="GO" id="GO:0044281">
    <property type="term" value="P:small molecule metabolic process"/>
    <property type="evidence" value="ECO:0007669"/>
    <property type="project" value="UniProtKB-ARBA"/>
</dbReference>
<dbReference type="EMBL" id="KQ971372">
    <property type="protein sequence ID" value="EFA10587.1"/>
    <property type="molecule type" value="Genomic_DNA"/>
</dbReference>
<dbReference type="GO" id="GO:0005737">
    <property type="term" value="C:cytoplasm"/>
    <property type="evidence" value="ECO:0000318"/>
    <property type="project" value="GO_Central"/>
</dbReference>
<dbReference type="KEGG" id="tca:660071"/>
<evidence type="ECO:0000259" key="9">
    <source>
        <dbReference type="Pfam" id="PF00056"/>
    </source>
</evidence>
<name>D6X178_TRICA</name>
<proteinExistence type="inferred from homology"/>
<dbReference type="Gene3D" id="3.40.50.720">
    <property type="entry name" value="NAD(P)-binding Rossmann-like Domain"/>
    <property type="match status" value="1"/>
</dbReference>
<dbReference type="FunFam" id="3.90.110.10:FF:000009">
    <property type="entry name" value="Malate dehydrogenase"/>
    <property type="match status" value="1"/>
</dbReference>
<keyword evidence="7" id="KW-0520">NAD</keyword>
<dbReference type="PhylomeDB" id="D6X178"/>
<dbReference type="EC" id="1.1.1.37" evidence="3"/>
<sequence length="376" mass="41014">MAVTTKLLSIARHGNFVPKIRFSSSSTTMKVTILGAGGNTGKSVSLMLKQSPFIDELCLYDTQSLEGFANDLNYVDTKCRVTSFFGNKDIQKALTKSNIIVVLSCCHAAEPTNYASLFDRNAPIVKDLATSIAKFSPKSTVAIGVEPINSVVPMFSEIMKKYGHYNPYSIFGITTVDVVRTNKFVAEILGLEPECVTVPIVGGHSEKTIVPVLSQAKPCNELTNEELEDITISVRKANEHLLKVRSDGAYLASAFAVSRFVISLVKAARGQNEIVECSYVKSNVHPQLKYMVTPLLLGPGGVAKNLGLPELSDYETCLLENAIPVLAEEIKKGEYVGGRPMDLIDGVLHEKPLCDPCKEPRCPPDHCELQSLFVDK</sequence>
<dbReference type="eggNOG" id="KOG1494">
    <property type="taxonomic scope" value="Eukaryota"/>
</dbReference>
<dbReference type="Pfam" id="PF02866">
    <property type="entry name" value="Ldh_1_C"/>
    <property type="match status" value="1"/>
</dbReference>
<dbReference type="Proteomes" id="UP000007266">
    <property type="component" value="Linkage group 9"/>
</dbReference>
<reference evidence="11 12" key="1">
    <citation type="journal article" date="2008" name="Nature">
        <title>The genome of the model beetle and pest Tribolium castaneum.</title>
        <authorList>
            <consortium name="Tribolium Genome Sequencing Consortium"/>
            <person name="Richards S."/>
            <person name="Gibbs R.A."/>
            <person name="Weinstock G.M."/>
            <person name="Brown S.J."/>
            <person name="Denell R."/>
            <person name="Beeman R.W."/>
            <person name="Gibbs R."/>
            <person name="Beeman R.W."/>
            <person name="Brown S.J."/>
            <person name="Bucher G."/>
            <person name="Friedrich M."/>
            <person name="Grimmelikhuijzen C.J."/>
            <person name="Klingler M."/>
            <person name="Lorenzen M."/>
            <person name="Richards S."/>
            <person name="Roth S."/>
            <person name="Schroder R."/>
            <person name="Tautz D."/>
            <person name="Zdobnov E.M."/>
            <person name="Muzny D."/>
            <person name="Gibbs R.A."/>
            <person name="Weinstock G.M."/>
            <person name="Attaway T."/>
            <person name="Bell S."/>
            <person name="Buhay C.J."/>
            <person name="Chandrabose M.N."/>
            <person name="Chavez D."/>
            <person name="Clerk-Blankenburg K.P."/>
            <person name="Cree A."/>
            <person name="Dao M."/>
            <person name="Davis C."/>
            <person name="Chacko J."/>
            <person name="Dinh H."/>
            <person name="Dugan-Rocha S."/>
            <person name="Fowler G."/>
            <person name="Garner T.T."/>
            <person name="Garnes J."/>
            <person name="Gnirke A."/>
            <person name="Hawes A."/>
            <person name="Hernandez J."/>
            <person name="Hines S."/>
            <person name="Holder M."/>
            <person name="Hume J."/>
            <person name="Jhangiani S.N."/>
            <person name="Joshi V."/>
            <person name="Khan Z.M."/>
            <person name="Jackson L."/>
            <person name="Kovar C."/>
            <person name="Kowis A."/>
            <person name="Lee S."/>
            <person name="Lewis L.R."/>
            <person name="Margolis J."/>
            <person name="Morgan M."/>
            <person name="Nazareth L.V."/>
            <person name="Nguyen N."/>
            <person name="Okwuonu G."/>
            <person name="Parker D."/>
            <person name="Richards S."/>
            <person name="Ruiz S.J."/>
            <person name="Santibanez J."/>
            <person name="Savard J."/>
            <person name="Scherer S.E."/>
            <person name="Schneider B."/>
            <person name="Sodergren E."/>
            <person name="Tautz D."/>
            <person name="Vattahil S."/>
            <person name="Villasana D."/>
            <person name="White C.S."/>
            <person name="Wright R."/>
            <person name="Park Y."/>
            <person name="Beeman R.W."/>
            <person name="Lord J."/>
            <person name="Oppert B."/>
            <person name="Lorenzen M."/>
            <person name="Brown S."/>
            <person name="Wang L."/>
            <person name="Savard J."/>
            <person name="Tautz D."/>
            <person name="Richards S."/>
            <person name="Weinstock G."/>
            <person name="Gibbs R.A."/>
            <person name="Liu Y."/>
            <person name="Worley K."/>
            <person name="Weinstock G."/>
            <person name="Elsik C.G."/>
            <person name="Reese J.T."/>
            <person name="Elhaik E."/>
            <person name="Landan G."/>
            <person name="Graur D."/>
            <person name="Arensburger P."/>
            <person name="Atkinson P."/>
            <person name="Beeman R.W."/>
            <person name="Beidler J."/>
            <person name="Brown S.J."/>
            <person name="Demuth J.P."/>
            <person name="Drury D.W."/>
            <person name="Du Y.Z."/>
            <person name="Fujiwara H."/>
            <person name="Lorenzen M."/>
            <person name="Maselli V."/>
            <person name="Osanai M."/>
            <person name="Park Y."/>
            <person name="Robertson H.M."/>
            <person name="Tu Z."/>
            <person name="Wang J.J."/>
            <person name="Wang S."/>
            <person name="Richards S."/>
            <person name="Song H."/>
            <person name="Zhang L."/>
            <person name="Sodergren E."/>
            <person name="Werner D."/>
            <person name="Stanke M."/>
            <person name="Morgenstern B."/>
            <person name="Solovyev V."/>
            <person name="Kosarev P."/>
            <person name="Brown G."/>
            <person name="Chen H.C."/>
            <person name="Ermolaeva O."/>
            <person name="Hlavina W."/>
            <person name="Kapustin Y."/>
            <person name="Kiryutin B."/>
            <person name="Kitts P."/>
            <person name="Maglott D."/>
            <person name="Pruitt K."/>
            <person name="Sapojnikov V."/>
            <person name="Souvorov A."/>
            <person name="Mackey A.J."/>
            <person name="Waterhouse R.M."/>
            <person name="Wyder S."/>
            <person name="Zdobnov E.M."/>
            <person name="Zdobnov E.M."/>
            <person name="Wyder S."/>
            <person name="Kriventseva E.V."/>
            <person name="Kadowaki T."/>
            <person name="Bork P."/>
            <person name="Aranda M."/>
            <person name="Bao R."/>
            <person name="Beermann A."/>
            <person name="Berns N."/>
            <person name="Bolognesi R."/>
            <person name="Bonneton F."/>
            <person name="Bopp D."/>
            <person name="Brown S.J."/>
            <person name="Bucher G."/>
            <person name="Butts T."/>
            <person name="Chaumot A."/>
            <person name="Denell R.E."/>
            <person name="Ferrier D.E."/>
            <person name="Friedrich M."/>
            <person name="Gordon C.M."/>
            <person name="Jindra M."/>
            <person name="Klingler M."/>
            <person name="Lan Q."/>
            <person name="Lattorff H.M."/>
            <person name="Laudet V."/>
            <person name="von Levetsow C."/>
            <person name="Liu Z."/>
            <person name="Lutz R."/>
            <person name="Lynch J.A."/>
            <person name="da Fonseca R.N."/>
            <person name="Posnien N."/>
            <person name="Reuter R."/>
            <person name="Roth S."/>
            <person name="Savard J."/>
            <person name="Schinko J.B."/>
            <person name="Schmitt C."/>
            <person name="Schoppmeier M."/>
            <person name="Schroder R."/>
            <person name="Shippy T.D."/>
            <person name="Simonnet F."/>
            <person name="Marques-Souza H."/>
            <person name="Tautz D."/>
            <person name="Tomoyasu Y."/>
            <person name="Trauner J."/>
            <person name="Van der Zee M."/>
            <person name="Vervoort M."/>
            <person name="Wittkopp N."/>
            <person name="Wimmer E.A."/>
            <person name="Yang X."/>
            <person name="Jones A.K."/>
            <person name="Sattelle D.B."/>
            <person name="Ebert P.R."/>
            <person name="Nelson D."/>
            <person name="Scott J.G."/>
            <person name="Beeman R.W."/>
            <person name="Muthukrishnan S."/>
            <person name="Kramer K.J."/>
            <person name="Arakane Y."/>
            <person name="Beeman R.W."/>
            <person name="Zhu Q."/>
            <person name="Hogenkamp D."/>
            <person name="Dixit R."/>
            <person name="Oppert B."/>
            <person name="Jiang H."/>
            <person name="Zou Z."/>
            <person name="Marshall J."/>
            <person name="Elpidina E."/>
            <person name="Vinokurov K."/>
            <person name="Oppert C."/>
            <person name="Zou Z."/>
            <person name="Evans J."/>
            <person name="Lu Z."/>
            <person name="Zhao P."/>
            <person name="Sumathipala N."/>
            <person name="Altincicek B."/>
            <person name="Vilcinskas A."/>
            <person name="Williams M."/>
            <person name="Hultmark D."/>
            <person name="Hetru C."/>
            <person name="Jiang H."/>
            <person name="Grimmelikhuijzen C.J."/>
            <person name="Hauser F."/>
            <person name="Cazzamali G."/>
            <person name="Williamson M."/>
            <person name="Park Y."/>
            <person name="Li B."/>
            <person name="Tanaka Y."/>
            <person name="Predel R."/>
            <person name="Neupert S."/>
            <person name="Schachtner J."/>
            <person name="Verleyen P."/>
            <person name="Raible F."/>
            <person name="Bork P."/>
            <person name="Friedrich M."/>
            <person name="Walden K.K."/>
            <person name="Robertson H.M."/>
            <person name="Angeli S."/>
            <person name="Foret S."/>
            <person name="Bucher G."/>
            <person name="Schuetz S."/>
            <person name="Maleszka R."/>
            <person name="Wimmer E.A."/>
            <person name="Beeman R.W."/>
            <person name="Lorenzen M."/>
            <person name="Tomoyasu Y."/>
            <person name="Miller S.C."/>
            <person name="Grossmann D."/>
            <person name="Bucher G."/>
        </authorList>
    </citation>
    <scope>NUCLEOTIDE SEQUENCE [LARGE SCALE GENOMIC DNA]</scope>
    <source>
        <strain evidence="11 12">Georgia GA2</strain>
    </source>
</reference>
<evidence type="ECO:0000256" key="3">
    <source>
        <dbReference type="ARBA" id="ARBA00012995"/>
    </source>
</evidence>
<evidence type="ECO:0000256" key="2">
    <source>
        <dbReference type="ARBA" id="ARBA00011738"/>
    </source>
</evidence>
<evidence type="ECO:0000256" key="6">
    <source>
        <dbReference type="ARBA" id="ARBA00023002"/>
    </source>
</evidence>
<dbReference type="InParanoid" id="D6X178"/>
<dbReference type="SUPFAM" id="SSF56327">
    <property type="entry name" value="LDH C-terminal domain-like"/>
    <property type="match status" value="1"/>
</dbReference>
<dbReference type="OrthoDB" id="755699at2759"/>
<evidence type="ECO:0000256" key="5">
    <source>
        <dbReference type="ARBA" id="ARBA00022532"/>
    </source>
</evidence>
<evidence type="ECO:0000313" key="11">
    <source>
        <dbReference type="EMBL" id="EFA10587.1"/>
    </source>
</evidence>
<dbReference type="GO" id="GO:0030060">
    <property type="term" value="F:L-malate dehydrogenase (NAD+) activity"/>
    <property type="evidence" value="ECO:0000318"/>
    <property type="project" value="GO_Central"/>
</dbReference>
<dbReference type="FunFam" id="3.40.50.720:FF:000268">
    <property type="entry name" value="Malate dehydrogenase"/>
    <property type="match status" value="1"/>
</dbReference>
<dbReference type="Pfam" id="PF00056">
    <property type="entry name" value="Ldh_1_N"/>
    <property type="match status" value="1"/>
</dbReference>
<comment type="similarity">
    <text evidence="1">Belongs to the LDH/MDH superfamily. MDH type 1 family.</text>
</comment>
<dbReference type="GO" id="GO:0070013">
    <property type="term" value="C:intracellular organelle lumen"/>
    <property type="evidence" value="ECO:0007669"/>
    <property type="project" value="UniProtKB-ARBA"/>
</dbReference>
<keyword evidence="12" id="KW-1185">Reference proteome</keyword>
<protein>
    <recommendedName>
        <fullName evidence="4">Malate dehydrogenase, mitochondrial</fullName>
        <ecNumber evidence="3">1.1.1.37</ecNumber>
    </recommendedName>
</protein>
<gene>
    <name evidence="11" type="primary">AUGUSTUS-3.0.2_12844</name>
    <name evidence="11" type="ORF">TcasGA2_TC012844</name>
</gene>
<dbReference type="STRING" id="7070.D6X178"/>
<dbReference type="InterPro" id="IPR022383">
    <property type="entry name" value="Lactate/malate_DH_C"/>
</dbReference>
<dbReference type="InterPro" id="IPR036291">
    <property type="entry name" value="NAD(P)-bd_dom_sf"/>
</dbReference>
<comment type="subunit">
    <text evidence="2">Homodimer.</text>
</comment>
<dbReference type="SUPFAM" id="SSF51735">
    <property type="entry name" value="NAD(P)-binding Rossmann-fold domains"/>
    <property type="match status" value="1"/>
</dbReference>
<dbReference type="PANTHER" id="PTHR11540">
    <property type="entry name" value="MALATE AND LACTATE DEHYDROGENASE"/>
    <property type="match status" value="1"/>
</dbReference>
<keyword evidence="6 8" id="KW-0560">Oxidoreductase</keyword>
<dbReference type="GO" id="GO:0005739">
    <property type="term" value="C:mitochondrion"/>
    <property type="evidence" value="ECO:0000318"/>
    <property type="project" value="GO_Central"/>
</dbReference>
<evidence type="ECO:0000256" key="1">
    <source>
        <dbReference type="ARBA" id="ARBA00008824"/>
    </source>
</evidence>
<dbReference type="OMA" id="WLVYTMC"/>
<dbReference type="GO" id="GO:0006099">
    <property type="term" value="P:tricarboxylic acid cycle"/>
    <property type="evidence" value="ECO:0000318"/>
    <property type="project" value="GO_Central"/>
</dbReference>
<dbReference type="HOGENOM" id="CLU_047181_0_1_1"/>
<evidence type="ECO:0000313" key="12">
    <source>
        <dbReference type="Proteomes" id="UP000007266"/>
    </source>
</evidence>
<dbReference type="AlphaFoldDB" id="D6X178"/>
<dbReference type="InterPro" id="IPR001236">
    <property type="entry name" value="Lactate/malate_DH_N"/>
</dbReference>
<reference evidence="11 12" key="2">
    <citation type="journal article" date="2010" name="Nucleic Acids Res.">
        <title>BeetleBase in 2010: revisions to provide comprehensive genomic information for Tribolium castaneum.</title>
        <authorList>
            <person name="Kim H.S."/>
            <person name="Murphy T."/>
            <person name="Xia J."/>
            <person name="Caragea D."/>
            <person name="Park Y."/>
            <person name="Beeman R.W."/>
            <person name="Lorenzen M.D."/>
            <person name="Butcher S."/>
            <person name="Manak J.R."/>
            <person name="Brown S.J."/>
        </authorList>
    </citation>
    <scope>GENOME REANNOTATION</scope>
    <source>
        <strain evidence="11 12">Georgia GA2</strain>
    </source>
</reference>
<dbReference type="InterPro" id="IPR015955">
    <property type="entry name" value="Lactate_DH/Glyco_Ohase_4_C"/>
</dbReference>
<accession>D6X178</accession>
<feature type="domain" description="Lactate/malate dehydrogenase C-terminal" evidence="10">
    <location>
        <begin position="174"/>
        <end position="334"/>
    </location>
</feature>
<dbReference type="Gene3D" id="3.90.110.10">
    <property type="entry name" value="Lactate dehydrogenase/glycoside hydrolase, family 4, C-terminal"/>
    <property type="match status" value="1"/>
</dbReference>
<keyword evidence="5" id="KW-0816">Tricarboxylic acid cycle</keyword>
<dbReference type="PANTHER" id="PTHR11540:SF16">
    <property type="entry name" value="MALATE DEHYDROGENASE, MITOCHONDRIAL"/>
    <property type="match status" value="1"/>
</dbReference>
<evidence type="ECO:0000256" key="7">
    <source>
        <dbReference type="ARBA" id="ARBA00023027"/>
    </source>
</evidence>
<organism evidence="11 12">
    <name type="scientific">Tribolium castaneum</name>
    <name type="common">Red flour beetle</name>
    <dbReference type="NCBI Taxonomy" id="7070"/>
    <lineage>
        <taxon>Eukaryota</taxon>
        <taxon>Metazoa</taxon>
        <taxon>Ecdysozoa</taxon>
        <taxon>Arthropoda</taxon>
        <taxon>Hexapoda</taxon>
        <taxon>Insecta</taxon>
        <taxon>Pterygota</taxon>
        <taxon>Neoptera</taxon>
        <taxon>Endopterygota</taxon>
        <taxon>Coleoptera</taxon>
        <taxon>Polyphaga</taxon>
        <taxon>Cucujiformia</taxon>
        <taxon>Tenebrionidae</taxon>
        <taxon>Tenebrionidae incertae sedis</taxon>
        <taxon>Tribolium</taxon>
    </lineage>
</organism>
<evidence type="ECO:0000256" key="8">
    <source>
        <dbReference type="RuleBase" id="RU003369"/>
    </source>
</evidence>